<accession>C2EV29</accession>
<name>C2EV29_9LACO</name>
<sequence length="52" mass="5927">MVVTGWSIRQSDGEIMNINEQNQSIDPSQLTAANEYFDEGSRDTMDPLFYIV</sequence>
<comment type="caution">
    <text evidence="1">The sequence shown here is derived from an EMBL/GenBank/DDBJ whole genome shotgun (WGS) entry which is preliminary data.</text>
</comment>
<dbReference type="Proteomes" id="UP000004483">
    <property type="component" value="Unassembled WGS sequence"/>
</dbReference>
<evidence type="ECO:0000313" key="2">
    <source>
        <dbReference type="Proteomes" id="UP000004483"/>
    </source>
</evidence>
<proteinExistence type="predicted"/>
<dbReference type="EMBL" id="ACGV01000143">
    <property type="protein sequence ID" value="EEJ40248.1"/>
    <property type="molecule type" value="Genomic_DNA"/>
</dbReference>
<organism evidence="1 2">
    <name type="scientific">Limosilactobacillus vaginalis DSM 5837 = ATCC 49540</name>
    <dbReference type="NCBI Taxonomy" id="1423814"/>
    <lineage>
        <taxon>Bacteria</taxon>
        <taxon>Bacillati</taxon>
        <taxon>Bacillota</taxon>
        <taxon>Bacilli</taxon>
        <taxon>Lactobacillales</taxon>
        <taxon>Lactobacillaceae</taxon>
        <taxon>Limosilactobacillus</taxon>
    </lineage>
</organism>
<protein>
    <submittedName>
        <fullName evidence="1">Uncharacterized protein</fullName>
    </submittedName>
</protein>
<reference evidence="1 2" key="1">
    <citation type="submission" date="2009-01" db="EMBL/GenBank/DDBJ databases">
        <authorList>
            <person name="Qin X."/>
            <person name="Bachman B."/>
            <person name="Battles P."/>
            <person name="Bell A."/>
            <person name="Bess C."/>
            <person name="Bickham C."/>
            <person name="Chaboub L."/>
            <person name="Chen D."/>
            <person name="Coyle M."/>
            <person name="Deiros D.R."/>
            <person name="Dinh H."/>
            <person name="Forbes L."/>
            <person name="Fowler G."/>
            <person name="Francisco L."/>
            <person name="Fu Q."/>
            <person name="Gubbala S."/>
            <person name="Hale W."/>
            <person name="Han Y."/>
            <person name="Hemphill L."/>
            <person name="Highlander S.K."/>
            <person name="Hirani K."/>
            <person name="Hogues M."/>
            <person name="Jackson L."/>
            <person name="Jakkamsetti A."/>
            <person name="Javaid M."/>
            <person name="Jiang H."/>
            <person name="Korchina V."/>
            <person name="Kovar C."/>
            <person name="Lara F."/>
            <person name="Lee S."/>
            <person name="Mata R."/>
            <person name="Mathew T."/>
            <person name="Moen C."/>
            <person name="Morales K."/>
            <person name="Munidasa M."/>
            <person name="Nazareth L."/>
            <person name="Ngo R."/>
            <person name="Nguyen L."/>
            <person name="Okwuonu G."/>
            <person name="Ongeri F."/>
            <person name="Patil S."/>
            <person name="Petrosino J."/>
            <person name="Pham C."/>
            <person name="Pham P."/>
            <person name="Pu L.-L."/>
            <person name="Puazo M."/>
            <person name="Raj R."/>
            <person name="Reid J."/>
            <person name="Rouhana J."/>
            <person name="Saada N."/>
            <person name="Shang Y."/>
            <person name="Simmons D."/>
            <person name="Thornton R."/>
            <person name="Warren J."/>
            <person name="Weissenberger G."/>
            <person name="Zhang J."/>
            <person name="Zhang L."/>
            <person name="Zhou C."/>
            <person name="Zhu D."/>
            <person name="Muzny D."/>
            <person name="Worley K."/>
            <person name="Gibbs R."/>
        </authorList>
    </citation>
    <scope>NUCLEOTIDE SEQUENCE [LARGE SCALE GENOMIC DNA]</scope>
    <source>
        <strain evidence="1 2">ATCC 49540</strain>
    </source>
</reference>
<dbReference type="AlphaFoldDB" id="C2EV29"/>
<dbReference type="HOGENOM" id="CLU_3081251_0_0_9"/>
<evidence type="ECO:0000313" key="1">
    <source>
        <dbReference type="EMBL" id="EEJ40248.1"/>
    </source>
</evidence>
<gene>
    <name evidence="1" type="ORF">HMPREF0549_1315</name>
</gene>